<name>A0ABT2NN38_9RHOB</name>
<accession>A0ABT2NN38</accession>
<evidence type="ECO:0008006" key="3">
    <source>
        <dbReference type="Google" id="ProtNLM"/>
    </source>
</evidence>
<sequence>MLTVAQLLELRAFAKREVFKKDAPMTQRHTASTRECIHAIPACGQSPMTQEQAIAG</sequence>
<evidence type="ECO:0000313" key="2">
    <source>
        <dbReference type="Proteomes" id="UP001205601"/>
    </source>
</evidence>
<dbReference type="EMBL" id="JAOCQF010000001">
    <property type="protein sequence ID" value="MCT8329369.1"/>
    <property type="molecule type" value="Genomic_DNA"/>
</dbReference>
<keyword evidence="2" id="KW-1185">Reference proteome</keyword>
<evidence type="ECO:0000313" key="1">
    <source>
        <dbReference type="EMBL" id="MCT8329369.1"/>
    </source>
</evidence>
<protein>
    <recommendedName>
        <fullName evidence="3">Transposase</fullName>
    </recommendedName>
</protein>
<dbReference type="RefSeq" id="WP_261494793.1">
    <property type="nucleotide sequence ID" value="NZ_JAOCQF010000001.1"/>
</dbReference>
<dbReference type="Proteomes" id="UP001205601">
    <property type="component" value="Unassembled WGS sequence"/>
</dbReference>
<reference evidence="2" key="1">
    <citation type="submission" date="2023-07" db="EMBL/GenBank/DDBJ databases">
        <title>Defluviimonas sediminis sp. nov., isolated from mangrove sediment.</title>
        <authorList>
            <person name="Liu L."/>
            <person name="Li J."/>
            <person name="Huang Y."/>
            <person name="Pan J."/>
            <person name="Li M."/>
        </authorList>
    </citation>
    <scope>NUCLEOTIDE SEQUENCE [LARGE SCALE GENOMIC DNA]</scope>
    <source>
        <strain evidence="2">FT324</strain>
    </source>
</reference>
<organism evidence="1 2">
    <name type="scientific">Albidovulum sediminis</name>
    <dbReference type="NCBI Taxonomy" id="3066345"/>
    <lineage>
        <taxon>Bacteria</taxon>
        <taxon>Pseudomonadati</taxon>
        <taxon>Pseudomonadota</taxon>
        <taxon>Alphaproteobacteria</taxon>
        <taxon>Rhodobacterales</taxon>
        <taxon>Paracoccaceae</taxon>
        <taxon>Albidovulum</taxon>
    </lineage>
</organism>
<proteinExistence type="predicted"/>
<comment type="caution">
    <text evidence="1">The sequence shown here is derived from an EMBL/GenBank/DDBJ whole genome shotgun (WGS) entry which is preliminary data.</text>
</comment>
<gene>
    <name evidence="1" type="ORF">N5I32_07585</name>
</gene>